<dbReference type="PROSITE" id="PS50297">
    <property type="entry name" value="ANK_REP_REGION"/>
    <property type="match status" value="1"/>
</dbReference>
<name>A0A4S2N692_9PEZI</name>
<feature type="compositionally biased region" description="Acidic residues" evidence="4">
    <location>
        <begin position="546"/>
        <end position="560"/>
    </location>
</feature>
<dbReference type="FunCoup" id="A0A4S2N692">
    <property type="interactions" value="41"/>
</dbReference>
<dbReference type="Proteomes" id="UP000298138">
    <property type="component" value="Unassembled WGS sequence"/>
</dbReference>
<dbReference type="PROSITE" id="PS50088">
    <property type="entry name" value="ANK_REPEAT"/>
    <property type="match status" value="1"/>
</dbReference>
<feature type="domain" description="BTB" evidence="5">
    <location>
        <begin position="166"/>
        <end position="239"/>
    </location>
</feature>
<dbReference type="InterPro" id="IPR044515">
    <property type="entry name" value="ABTB1"/>
</dbReference>
<dbReference type="Pfam" id="PF00651">
    <property type="entry name" value="BTB"/>
    <property type="match status" value="2"/>
</dbReference>
<keyword evidence="7" id="KW-1185">Reference proteome</keyword>
<dbReference type="EMBL" id="ML220112">
    <property type="protein sequence ID" value="TGZ84838.1"/>
    <property type="molecule type" value="Genomic_DNA"/>
</dbReference>
<dbReference type="Gene3D" id="3.30.710.10">
    <property type="entry name" value="Potassium Channel Kv1.1, Chain A"/>
    <property type="match status" value="2"/>
</dbReference>
<dbReference type="SUPFAM" id="SSF54695">
    <property type="entry name" value="POZ domain"/>
    <property type="match status" value="2"/>
</dbReference>
<dbReference type="PANTHER" id="PTHR46231">
    <property type="entry name" value="ANKYRIN REPEAT AND BTB/POZ DOMAIN-CONTAINING PROTEIN 1"/>
    <property type="match status" value="1"/>
</dbReference>
<dbReference type="InterPro" id="IPR002110">
    <property type="entry name" value="Ankyrin_rpt"/>
</dbReference>
<evidence type="ECO:0000313" key="7">
    <source>
        <dbReference type="Proteomes" id="UP000298138"/>
    </source>
</evidence>
<organism evidence="6 7">
    <name type="scientific">Ascodesmis nigricans</name>
    <dbReference type="NCBI Taxonomy" id="341454"/>
    <lineage>
        <taxon>Eukaryota</taxon>
        <taxon>Fungi</taxon>
        <taxon>Dikarya</taxon>
        <taxon>Ascomycota</taxon>
        <taxon>Pezizomycotina</taxon>
        <taxon>Pezizomycetes</taxon>
        <taxon>Pezizales</taxon>
        <taxon>Ascodesmidaceae</taxon>
        <taxon>Ascodesmis</taxon>
    </lineage>
</organism>
<dbReference type="SUPFAM" id="SSF48403">
    <property type="entry name" value="Ankyrin repeat"/>
    <property type="match status" value="1"/>
</dbReference>
<dbReference type="SMART" id="SM00225">
    <property type="entry name" value="BTB"/>
    <property type="match status" value="2"/>
</dbReference>
<evidence type="ECO:0000256" key="3">
    <source>
        <dbReference type="PROSITE-ProRule" id="PRU00023"/>
    </source>
</evidence>
<evidence type="ECO:0000256" key="4">
    <source>
        <dbReference type="SAM" id="MobiDB-lite"/>
    </source>
</evidence>
<evidence type="ECO:0000259" key="5">
    <source>
        <dbReference type="PROSITE" id="PS50097"/>
    </source>
</evidence>
<dbReference type="PROSITE" id="PS50097">
    <property type="entry name" value="BTB"/>
    <property type="match status" value="2"/>
</dbReference>
<dbReference type="GO" id="GO:0000151">
    <property type="term" value="C:ubiquitin ligase complex"/>
    <property type="evidence" value="ECO:0007669"/>
    <property type="project" value="TreeGrafter"/>
</dbReference>
<dbReference type="InterPro" id="IPR036770">
    <property type="entry name" value="Ankyrin_rpt-contain_sf"/>
</dbReference>
<proteinExistence type="predicted"/>
<dbReference type="GO" id="GO:0005737">
    <property type="term" value="C:cytoplasm"/>
    <property type="evidence" value="ECO:0007669"/>
    <property type="project" value="TreeGrafter"/>
</dbReference>
<dbReference type="SMART" id="SM00248">
    <property type="entry name" value="ANK"/>
    <property type="match status" value="1"/>
</dbReference>
<evidence type="ECO:0000256" key="2">
    <source>
        <dbReference type="ARBA" id="ARBA00023043"/>
    </source>
</evidence>
<sequence length="585" mass="67085">MTDAVGPPPEGTESIPKVTPLQKAAIITQLLREKDEARHGQKNLNLLDESEPFQKLCDACRRGDVRAVQSLISVHNVNLNNVDAYDYPPLTLASLCGHYEVVRLLLESGAVCDRDTFQGERCLYNALNEPIRKLLLQYDYSKSNDPLQPWASGISSLLTSPAYDTTDITVSATSNEPPFIYEFRLHKFLLSARSPYFRRKFTEALKKADEKGHPELIHHIKLSSSIDARAFETAVRFLYLCDVNEVRSEEVFTNLTKLATHMEHPELLDLVLVANDAKQRRAKHKSAVESAQLQIDQYFSDFILAHKVPYHPPNTIPQHNPTFADIAILAEQPPQTLYPVHRAMLRSDFFTTMFTSSFREAQRPAHDNPHAAVPTIPLDAPPEIIEHLLRFFYSEKLPHLPLPHALDLLYLADSLFIPRLKILCAQVISTAGNTDDLPFSIYDVIRAGWQCRMRRLEEFGARYIAERLERFLGEAEFAELVAESADRIRERQETDTIELVDDVRYYLDQRFRLRMEELGGEEMYDENPESKEDGVEGVERLKEKEEEGEEEEEEEEEDFFGNEARQYEDLLGRIDVLLENLKLEA</sequence>
<dbReference type="PANTHER" id="PTHR46231:SF1">
    <property type="entry name" value="ANKYRIN REPEAT AND BTB_POZ DOMAIN-CONTAINING PROTEIN 1"/>
    <property type="match status" value="1"/>
</dbReference>
<gene>
    <name evidence="6" type="ORF">EX30DRAFT_356945</name>
</gene>
<feature type="compositionally biased region" description="Basic and acidic residues" evidence="4">
    <location>
        <begin position="528"/>
        <end position="545"/>
    </location>
</feature>
<dbReference type="CDD" id="cd18186">
    <property type="entry name" value="BTB_POZ_ZBTB_KLHL-like"/>
    <property type="match status" value="1"/>
</dbReference>
<protein>
    <recommendedName>
        <fullName evidence="5">BTB domain-containing protein</fullName>
    </recommendedName>
</protein>
<dbReference type="STRING" id="341454.A0A4S2N692"/>
<evidence type="ECO:0000256" key="1">
    <source>
        <dbReference type="ARBA" id="ARBA00022737"/>
    </source>
</evidence>
<feature type="repeat" description="ANK" evidence="3">
    <location>
        <begin position="85"/>
        <end position="110"/>
    </location>
</feature>
<dbReference type="CDD" id="cd18497">
    <property type="entry name" value="BACK_ABTB1_BPOZ"/>
    <property type="match status" value="1"/>
</dbReference>
<keyword evidence="1" id="KW-0677">Repeat</keyword>
<dbReference type="Gene3D" id="1.25.40.20">
    <property type="entry name" value="Ankyrin repeat-containing domain"/>
    <property type="match status" value="1"/>
</dbReference>
<dbReference type="OrthoDB" id="684045at2759"/>
<reference evidence="6 7" key="1">
    <citation type="submission" date="2019-04" db="EMBL/GenBank/DDBJ databases">
        <title>Comparative genomics and transcriptomics to analyze fruiting body development in filamentous ascomycetes.</title>
        <authorList>
            <consortium name="DOE Joint Genome Institute"/>
            <person name="Lutkenhaus R."/>
            <person name="Traeger S."/>
            <person name="Breuer J."/>
            <person name="Kuo A."/>
            <person name="Lipzen A."/>
            <person name="Pangilinan J."/>
            <person name="Dilworth D."/>
            <person name="Sandor L."/>
            <person name="Poggeler S."/>
            <person name="Barry K."/>
            <person name="Grigoriev I.V."/>
            <person name="Nowrousian M."/>
        </authorList>
    </citation>
    <scope>NUCLEOTIDE SEQUENCE [LARGE SCALE GENOMIC DNA]</scope>
    <source>
        <strain evidence="6 7">CBS 389.68</strain>
    </source>
</reference>
<keyword evidence="2 3" id="KW-0040">ANK repeat</keyword>
<feature type="region of interest" description="Disordered" evidence="4">
    <location>
        <begin position="521"/>
        <end position="562"/>
    </location>
</feature>
<dbReference type="Pfam" id="PF12796">
    <property type="entry name" value="Ank_2"/>
    <property type="match status" value="1"/>
</dbReference>
<dbReference type="AlphaFoldDB" id="A0A4S2N692"/>
<dbReference type="InterPro" id="IPR011333">
    <property type="entry name" value="SKP1/BTB/POZ_sf"/>
</dbReference>
<feature type="domain" description="BTB" evidence="5">
    <location>
        <begin position="324"/>
        <end position="397"/>
    </location>
</feature>
<accession>A0A4S2N692</accession>
<dbReference type="InterPro" id="IPR000210">
    <property type="entry name" value="BTB/POZ_dom"/>
</dbReference>
<dbReference type="InParanoid" id="A0A4S2N692"/>
<evidence type="ECO:0000313" key="6">
    <source>
        <dbReference type="EMBL" id="TGZ84838.1"/>
    </source>
</evidence>